<evidence type="ECO:0000256" key="1">
    <source>
        <dbReference type="SAM" id="MobiDB-lite"/>
    </source>
</evidence>
<feature type="transmembrane region" description="Helical" evidence="2">
    <location>
        <begin position="386"/>
        <end position="405"/>
    </location>
</feature>
<keyword evidence="4" id="KW-1185">Reference proteome</keyword>
<dbReference type="AlphaFoldDB" id="A0A0B4HTJ2"/>
<keyword evidence="2" id="KW-1133">Transmembrane helix</keyword>
<dbReference type="SUPFAM" id="SSF56399">
    <property type="entry name" value="ADP-ribosylation"/>
    <property type="match status" value="1"/>
</dbReference>
<comment type="caution">
    <text evidence="3">The sequence shown here is derived from an EMBL/GenBank/DDBJ whole genome shotgun (WGS) entry which is preliminary data.</text>
</comment>
<protein>
    <submittedName>
        <fullName evidence="3">Heat-labile enterotoxin, A chain</fullName>
    </submittedName>
</protein>
<sequence length="463" mass="50287">MSIPELVAQLHTRDQSPKGFLFRGDSQSPNITFKKGWHPDTSRKRAYTGRAGSVSLTRHVSFAVHDAKTNHGRAEETQGDAFLYILSPQGIRHHSADFHPEVAIHDEQTFQLAVNGSIGPETVVGAYLLRKRDQDGHSIQEWIANPGYKYSEASPYAADAWSCLARACSDARHFASQVCNSTLSCLSEELCDPPLLYSRECVPKEAAGAGLEVESSSSTKAVAANADDAAKVAEKVSSEEFTKLVDKYKLTPVLEKWSMSIPDARQKLLGYKPLEASSLRLRPALGGVTHAVKGAAMKSLAAAGAAFWIHGIVEAFTDDASDVEKASAVTAIVPLVGCGVDIAADVEKGEDLAYHSVDAALCFIGDALLLTRVGAPFGLLVHLSRIILALGYFLLPSILPAVPVLPTVEQYQRARDEIWQNFIREQLFVYIYSHKKVYPKKNFAKKLEGLLTVDVIAVISEGA</sequence>
<dbReference type="Gene3D" id="1.10.490.40">
    <property type="entry name" value="Diphtheria toxin, translocation domain"/>
    <property type="match status" value="1"/>
</dbReference>
<dbReference type="HOGENOM" id="CLU_590635_0_0_1"/>
<keyword evidence="2" id="KW-0812">Transmembrane</keyword>
<evidence type="ECO:0000256" key="2">
    <source>
        <dbReference type="SAM" id="Phobius"/>
    </source>
</evidence>
<dbReference type="EMBL" id="AZNH01000074">
    <property type="protein sequence ID" value="KID82824.1"/>
    <property type="molecule type" value="Genomic_DNA"/>
</dbReference>
<proteinExistence type="predicted"/>
<feature type="region of interest" description="Disordered" evidence="1">
    <location>
        <begin position="17"/>
        <end position="49"/>
    </location>
</feature>
<evidence type="ECO:0000313" key="4">
    <source>
        <dbReference type="Proteomes" id="UP000031192"/>
    </source>
</evidence>
<keyword evidence="2" id="KW-0472">Membrane</keyword>
<accession>A0A0B4HTJ2</accession>
<dbReference type="Gene3D" id="3.90.210.10">
    <property type="entry name" value="Heat-Labile Enterotoxin, subunit A"/>
    <property type="match status" value="1"/>
</dbReference>
<name>A0A0B4HTJ2_METGA</name>
<reference evidence="3 4" key="1">
    <citation type="journal article" date="2014" name="Proc. Natl. Acad. Sci. U.S.A.">
        <title>Trajectory and genomic determinants of fungal-pathogen speciation and host adaptation.</title>
        <authorList>
            <person name="Hu X."/>
            <person name="Xiao G."/>
            <person name="Zheng P."/>
            <person name="Shang Y."/>
            <person name="Su Y."/>
            <person name="Zhang X."/>
            <person name="Liu X."/>
            <person name="Zhan S."/>
            <person name="St Leger R.J."/>
            <person name="Wang C."/>
        </authorList>
    </citation>
    <scope>NUCLEOTIDE SEQUENCE [LARGE SCALE GENOMIC DNA]</scope>
    <source>
        <strain evidence="3 4">ARSEF 977</strain>
    </source>
</reference>
<gene>
    <name evidence="3" type="ORF">MGU_09916</name>
</gene>
<evidence type="ECO:0000313" key="3">
    <source>
        <dbReference type="EMBL" id="KID82824.1"/>
    </source>
</evidence>
<organism evidence="3 4">
    <name type="scientific">Metarhizium guizhouense (strain ARSEF 977)</name>
    <dbReference type="NCBI Taxonomy" id="1276136"/>
    <lineage>
        <taxon>Eukaryota</taxon>
        <taxon>Fungi</taxon>
        <taxon>Dikarya</taxon>
        <taxon>Ascomycota</taxon>
        <taxon>Pezizomycotina</taxon>
        <taxon>Sordariomycetes</taxon>
        <taxon>Hypocreomycetidae</taxon>
        <taxon>Hypocreales</taxon>
        <taxon>Clavicipitaceae</taxon>
        <taxon>Metarhizium</taxon>
    </lineage>
</organism>
<dbReference type="Proteomes" id="UP000031192">
    <property type="component" value="Unassembled WGS sequence"/>
</dbReference>